<gene>
    <name evidence="2" type="ORF">PITCH_A2030219</name>
</gene>
<dbReference type="InterPro" id="IPR013216">
    <property type="entry name" value="Methyltransf_11"/>
</dbReference>
<evidence type="ECO:0000259" key="1">
    <source>
        <dbReference type="Pfam" id="PF08241"/>
    </source>
</evidence>
<dbReference type="PANTHER" id="PTHR45445">
    <property type="match status" value="1"/>
</dbReference>
<name>A0A445MX82_9BACT</name>
<dbReference type="Gene3D" id="3.40.50.150">
    <property type="entry name" value="Vaccinia Virus protein VP39"/>
    <property type="match status" value="1"/>
</dbReference>
<dbReference type="InterPro" id="IPR029063">
    <property type="entry name" value="SAM-dependent_MTases_sf"/>
</dbReference>
<reference evidence="2" key="1">
    <citation type="submission" date="2018-01" db="EMBL/GenBank/DDBJ databases">
        <authorList>
            <person name="Regsiter A."/>
            <person name="William W."/>
        </authorList>
    </citation>
    <scope>NUCLEOTIDE SEQUENCE</scope>
    <source>
        <strain evidence="2">TRIP AH-1</strain>
    </source>
</reference>
<dbReference type="EMBL" id="OJIN01000117">
    <property type="protein sequence ID" value="SPD74075.1"/>
    <property type="molecule type" value="Genomic_DNA"/>
</dbReference>
<evidence type="ECO:0000313" key="2">
    <source>
        <dbReference type="EMBL" id="SPD74075.1"/>
    </source>
</evidence>
<proteinExistence type="predicted"/>
<dbReference type="SUPFAM" id="SSF158997">
    <property type="entry name" value="Trm112p-like"/>
    <property type="match status" value="1"/>
</dbReference>
<feature type="domain" description="Methyltransferase type 11" evidence="1">
    <location>
        <begin position="113"/>
        <end position="227"/>
    </location>
</feature>
<dbReference type="PANTHER" id="PTHR45445:SF2">
    <property type="entry name" value="METHYLTRANSFERASE TYPE 11 DOMAIN-CONTAINING PROTEIN"/>
    <property type="match status" value="1"/>
</dbReference>
<dbReference type="GO" id="GO:0008757">
    <property type="term" value="F:S-adenosylmethionine-dependent methyltransferase activity"/>
    <property type="evidence" value="ECO:0007669"/>
    <property type="project" value="InterPro"/>
</dbReference>
<dbReference type="SUPFAM" id="SSF53335">
    <property type="entry name" value="S-adenosyl-L-methionine-dependent methyltransferases"/>
    <property type="match status" value="1"/>
</dbReference>
<dbReference type="Gene3D" id="2.20.25.10">
    <property type="match status" value="1"/>
</dbReference>
<dbReference type="CDD" id="cd02440">
    <property type="entry name" value="AdoMet_MTases"/>
    <property type="match status" value="1"/>
</dbReference>
<sequence length="314" mass="35206">MKKWLKEYLVCPECLPREIPLDLAISDELDDDVTDGDLTCPGCEKSFPVRMGVAVILPERSRKVLNEPSGYNSRSMLSAYLWSHYCDLFPDPDAADAYQQWSSLFKGSNGLALDIGCAVGRLAFELSKAHTRVIGVDTSLSFIKNARTLLTQKRLSLDLIIEGLITKGHSFESSSNWNHDRTDFIVADALALPFPKSLFSTVSSINILEKISNPILHLTEVNRVLDKKDAMFVFSDPFSWDETVLSPDLWIGGNNAGKYKGRGTDCMGRIFSGEDGVFDPPLEITIKGDVSWKIRKTENLWEHIRSQFLVGIRR</sequence>
<protein>
    <recommendedName>
        <fullName evidence="1">Methyltransferase type 11 domain-containing protein</fullName>
    </recommendedName>
</protein>
<accession>A0A445MX82</accession>
<dbReference type="Pfam" id="PF08241">
    <property type="entry name" value="Methyltransf_11"/>
    <property type="match status" value="1"/>
</dbReference>
<organism evidence="2">
    <name type="scientific">uncultured Desulfobacterium sp</name>
    <dbReference type="NCBI Taxonomy" id="201089"/>
    <lineage>
        <taxon>Bacteria</taxon>
        <taxon>Pseudomonadati</taxon>
        <taxon>Thermodesulfobacteriota</taxon>
        <taxon>Desulfobacteria</taxon>
        <taxon>Desulfobacterales</taxon>
        <taxon>Desulfobacteriaceae</taxon>
        <taxon>Desulfobacterium</taxon>
        <taxon>environmental samples</taxon>
    </lineage>
</organism>
<dbReference type="AlphaFoldDB" id="A0A445MX82"/>